<sequence length="140" mass="15653">MRSRNLLLVLAACVPAISAADPEGYPSDWGLKICTSQNDGADCYSEKPVFNKCTGIKDPARYGDRGSSFMMKGPKTGDHMFWCRVFQNKDCKDQDDQGKMNTDGIRSVWVHMTEPGFKEWNSDWVYQAYLCGNGAAQKGH</sequence>
<organism evidence="2 3">
    <name type="scientific">Knufia fluminis</name>
    <dbReference type="NCBI Taxonomy" id="191047"/>
    <lineage>
        <taxon>Eukaryota</taxon>
        <taxon>Fungi</taxon>
        <taxon>Dikarya</taxon>
        <taxon>Ascomycota</taxon>
        <taxon>Pezizomycotina</taxon>
        <taxon>Eurotiomycetes</taxon>
        <taxon>Chaetothyriomycetidae</taxon>
        <taxon>Chaetothyriales</taxon>
        <taxon>Trichomeriaceae</taxon>
        <taxon>Knufia</taxon>
    </lineage>
</organism>
<keyword evidence="3" id="KW-1185">Reference proteome</keyword>
<feature type="chain" id="PRO_5043012474" evidence="1">
    <location>
        <begin position="20"/>
        <end position="140"/>
    </location>
</feature>
<evidence type="ECO:0000313" key="2">
    <source>
        <dbReference type="EMBL" id="KAK5951065.1"/>
    </source>
</evidence>
<reference evidence="2 3" key="1">
    <citation type="submission" date="2022-12" db="EMBL/GenBank/DDBJ databases">
        <title>Genomic features and morphological characterization of a novel Knufia sp. strain isolated from spacecraft assembly facility.</title>
        <authorList>
            <person name="Teixeira M."/>
            <person name="Chander A.M."/>
            <person name="Stajich J.E."/>
            <person name="Venkateswaran K."/>
        </authorList>
    </citation>
    <scope>NUCLEOTIDE SEQUENCE [LARGE SCALE GENOMIC DNA]</scope>
    <source>
        <strain evidence="2 3">FJI-L2-BK-P2</strain>
    </source>
</reference>
<protein>
    <submittedName>
        <fullName evidence="2">Uncharacterized protein</fullName>
    </submittedName>
</protein>
<evidence type="ECO:0000313" key="3">
    <source>
        <dbReference type="Proteomes" id="UP001316803"/>
    </source>
</evidence>
<feature type="signal peptide" evidence="1">
    <location>
        <begin position="1"/>
        <end position="19"/>
    </location>
</feature>
<comment type="caution">
    <text evidence="2">The sequence shown here is derived from an EMBL/GenBank/DDBJ whole genome shotgun (WGS) entry which is preliminary data.</text>
</comment>
<proteinExistence type="predicted"/>
<keyword evidence="1" id="KW-0732">Signal</keyword>
<name>A0AAN8I5H5_9EURO</name>
<evidence type="ECO:0000256" key="1">
    <source>
        <dbReference type="SAM" id="SignalP"/>
    </source>
</evidence>
<dbReference type="AlphaFoldDB" id="A0AAN8I5H5"/>
<dbReference type="Proteomes" id="UP001316803">
    <property type="component" value="Unassembled WGS sequence"/>
</dbReference>
<accession>A0AAN8I5H5</accession>
<dbReference type="EMBL" id="JAKLMC020000022">
    <property type="protein sequence ID" value="KAK5951065.1"/>
    <property type="molecule type" value="Genomic_DNA"/>
</dbReference>
<gene>
    <name evidence="2" type="ORF">OHC33_007818</name>
</gene>